<feature type="domain" description="CUB" evidence="5">
    <location>
        <begin position="149"/>
        <end position="261"/>
    </location>
</feature>
<keyword evidence="4" id="KW-0812">Transmembrane</keyword>
<name>A0A5N5L0P5_PANHP</name>
<dbReference type="PROSITE" id="PS01180">
    <property type="entry name" value="CUB"/>
    <property type="match status" value="3"/>
</dbReference>
<feature type="domain" description="CUB" evidence="5">
    <location>
        <begin position="263"/>
        <end position="379"/>
    </location>
</feature>
<dbReference type="PANTHER" id="PTHR24251:SF47">
    <property type="entry name" value="CUB DOMAIN-CONTAINING PROTEIN 2"/>
    <property type="match status" value="1"/>
</dbReference>
<feature type="disulfide bond" evidence="3">
    <location>
        <begin position="33"/>
        <end position="60"/>
    </location>
</feature>
<evidence type="ECO:0000313" key="7">
    <source>
        <dbReference type="Proteomes" id="UP000327468"/>
    </source>
</evidence>
<dbReference type="SUPFAM" id="SSF49854">
    <property type="entry name" value="Spermadhesin, CUB domain"/>
    <property type="match status" value="3"/>
</dbReference>
<gene>
    <name evidence="6" type="ORF">PHYPO_G00123460</name>
</gene>
<evidence type="ECO:0000256" key="2">
    <source>
        <dbReference type="ARBA" id="ARBA00023157"/>
    </source>
</evidence>
<keyword evidence="4" id="KW-1133">Transmembrane helix</keyword>
<keyword evidence="2 3" id="KW-1015">Disulfide bond</keyword>
<dbReference type="Pfam" id="PF00431">
    <property type="entry name" value="CUB"/>
    <property type="match status" value="3"/>
</dbReference>
<dbReference type="Gene3D" id="2.60.120.290">
    <property type="entry name" value="Spermadhesin, CUB domain"/>
    <property type="match status" value="3"/>
</dbReference>
<dbReference type="SMART" id="SM00042">
    <property type="entry name" value="CUB"/>
    <property type="match status" value="3"/>
</dbReference>
<dbReference type="Gene3D" id="2.60.40.3210">
    <property type="entry name" value="Zona pellucida, ZP-N domain"/>
    <property type="match status" value="1"/>
</dbReference>
<comment type="caution">
    <text evidence="6">The sequence shown here is derived from an EMBL/GenBank/DDBJ whole genome shotgun (WGS) entry which is preliminary data.</text>
</comment>
<evidence type="ECO:0000259" key="5">
    <source>
        <dbReference type="PROSITE" id="PS01180"/>
    </source>
</evidence>
<reference evidence="6 7" key="1">
    <citation type="submission" date="2019-06" db="EMBL/GenBank/DDBJ databases">
        <title>A chromosome-scale genome assembly of the striped catfish, Pangasianodon hypophthalmus.</title>
        <authorList>
            <person name="Wen M."/>
            <person name="Zahm M."/>
            <person name="Roques C."/>
            <person name="Cabau C."/>
            <person name="Klopp C."/>
            <person name="Donnadieu C."/>
            <person name="Jouanno E."/>
            <person name="Avarre J.-C."/>
            <person name="Campet M."/>
            <person name="Ha T.T.T."/>
            <person name="Dugue R."/>
            <person name="Lampietro C."/>
            <person name="Louis A."/>
            <person name="Herpin A."/>
            <person name="Echchiki A."/>
            <person name="Berthelot C."/>
            <person name="Parey E."/>
            <person name="Roest-Crollius H."/>
            <person name="Braasch I."/>
            <person name="Postlethwait J."/>
            <person name="Bobe J."/>
            <person name="Montfort J."/>
            <person name="Bouchez O."/>
            <person name="Begum T."/>
            <person name="Schartl M."/>
            <person name="Guiguen Y."/>
        </authorList>
    </citation>
    <scope>NUCLEOTIDE SEQUENCE [LARGE SCALE GENOMIC DNA]</scope>
    <source>
        <strain evidence="6 7">Indonesia</strain>
        <tissue evidence="6">Blood</tissue>
    </source>
</reference>
<evidence type="ECO:0000256" key="1">
    <source>
        <dbReference type="ARBA" id="ARBA00022737"/>
    </source>
</evidence>
<feature type="transmembrane region" description="Helical" evidence="4">
    <location>
        <begin position="518"/>
        <end position="540"/>
    </location>
</feature>
<protein>
    <recommendedName>
        <fullName evidence="5">CUB domain-containing protein</fullName>
    </recommendedName>
</protein>
<dbReference type="PANTHER" id="PTHR24251">
    <property type="entry name" value="OVOCHYMASE-RELATED"/>
    <property type="match status" value="1"/>
</dbReference>
<dbReference type="FunFam" id="2.60.120.290:FF:000013">
    <property type="entry name" value="Membrane frizzled-related protein"/>
    <property type="match status" value="3"/>
</dbReference>
<evidence type="ECO:0000313" key="6">
    <source>
        <dbReference type="EMBL" id="KAB5535921.1"/>
    </source>
</evidence>
<comment type="caution">
    <text evidence="3">Lacks conserved residue(s) required for the propagation of feature annotation.</text>
</comment>
<evidence type="ECO:0000256" key="3">
    <source>
        <dbReference type="PROSITE-ProRule" id="PRU00059"/>
    </source>
</evidence>
<sequence>MTLINEPKAKTGKIFHFDLLSVADFCFYVGVKCGGILAPSSSGNISSPNFPGLYPYNVDCSWLIVVSEGSSVLLTFHHFELEYHADCAYDYIKIYNGVSEDEGNLLGKFCGDASPPQFSSSWNIMSIIFHSDRHVAHKGFLVGYKKDTCGGVLTGLSGVISSPGYPHEYSNNAECSWTIHVSNHSVVTLVFLDFQLENNEGCNFDYIALFDGPTVQHRHIGNYCGNQQPPNTVSTSNQLLIVFKSDFNIGGRGFKAHYYSGECQQVLKAISGNFTSPSYPNIYPNNMNCHWSMVLPPGYRIKLFFPVMELEDQNSLSDSCDFDSVAVYDGDSETDALLGRWCGAEQPPPLTSRANKLLVVLNTDRNVAFRGFSASYTGVVPVNVSCTRTEFQIQISQQALPQLDRDSVYLGNPSCSAQMTATSYKILARFVNCGTAGQKRHNITMLVNTLYIDFSDGKQQSVQEYEVQCDAQRKVASVSIISAEDRIRMNELARLAEESKSLESAQRAEPEAHETSDIVFISVCVLAVILMLIAIVWLVLL</sequence>
<accession>A0A5N5L0P5</accession>
<keyword evidence="1" id="KW-0677">Repeat</keyword>
<dbReference type="AlphaFoldDB" id="A0A5N5L0P5"/>
<dbReference type="InterPro" id="IPR035914">
    <property type="entry name" value="Sperma_CUB_dom_sf"/>
</dbReference>
<dbReference type="Proteomes" id="UP000327468">
    <property type="component" value="Chromosome 21"/>
</dbReference>
<dbReference type="CDD" id="cd00041">
    <property type="entry name" value="CUB"/>
    <property type="match status" value="3"/>
</dbReference>
<proteinExistence type="predicted"/>
<organism evidence="6 7">
    <name type="scientific">Pangasianodon hypophthalmus</name>
    <name type="common">Striped catfish</name>
    <name type="synonym">Helicophagus hypophthalmus</name>
    <dbReference type="NCBI Taxonomy" id="310915"/>
    <lineage>
        <taxon>Eukaryota</taxon>
        <taxon>Metazoa</taxon>
        <taxon>Chordata</taxon>
        <taxon>Craniata</taxon>
        <taxon>Vertebrata</taxon>
        <taxon>Euteleostomi</taxon>
        <taxon>Actinopterygii</taxon>
        <taxon>Neopterygii</taxon>
        <taxon>Teleostei</taxon>
        <taxon>Ostariophysi</taxon>
        <taxon>Siluriformes</taxon>
        <taxon>Pangasiidae</taxon>
        <taxon>Pangasianodon</taxon>
    </lineage>
</organism>
<dbReference type="InterPro" id="IPR000859">
    <property type="entry name" value="CUB_dom"/>
</dbReference>
<evidence type="ECO:0000256" key="4">
    <source>
        <dbReference type="SAM" id="Phobius"/>
    </source>
</evidence>
<keyword evidence="4" id="KW-0472">Membrane</keyword>
<dbReference type="EMBL" id="VFJC01000022">
    <property type="protein sequence ID" value="KAB5535921.1"/>
    <property type="molecule type" value="Genomic_DNA"/>
</dbReference>
<feature type="domain" description="CUB" evidence="5">
    <location>
        <begin position="33"/>
        <end position="147"/>
    </location>
</feature>
<keyword evidence="7" id="KW-1185">Reference proteome</keyword>